<feature type="region of interest" description="Disordered" evidence="1">
    <location>
        <begin position="684"/>
        <end position="709"/>
    </location>
</feature>
<feature type="compositionally biased region" description="Low complexity" evidence="1">
    <location>
        <begin position="869"/>
        <end position="881"/>
    </location>
</feature>
<dbReference type="AlphaFoldDB" id="A0A2N8U5Y4"/>
<feature type="region of interest" description="Disordered" evidence="1">
    <location>
        <begin position="341"/>
        <end position="373"/>
    </location>
</feature>
<feature type="region of interest" description="Disordered" evidence="1">
    <location>
        <begin position="530"/>
        <end position="557"/>
    </location>
</feature>
<feature type="region of interest" description="Disordered" evidence="1">
    <location>
        <begin position="237"/>
        <end position="272"/>
    </location>
</feature>
<feature type="region of interest" description="Disordered" evidence="1">
    <location>
        <begin position="579"/>
        <end position="601"/>
    </location>
</feature>
<feature type="region of interest" description="Disordered" evidence="1">
    <location>
        <begin position="797"/>
        <end position="826"/>
    </location>
</feature>
<accession>A0A2N8U5Y4</accession>
<feature type="compositionally biased region" description="Low complexity" evidence="1">
    <location>
        <begin position="237"/>
        <end position="270"/>
    </location>
</feature>
<organism evidence="2 3">
    <name type="scientific">Sporisorium reilianum f. sp. reilianum</name>
    <dbReference type="NCBI Taxonomy" id="72559"/>
    <lineage>
        <taxon>Eukaryota</taxon>
        <taxon>Fungi</taxon>
        <taxon>Dikarya</taxon>
        <taxon>Basidiomycota</taxon>
        <taxon>Ustilaginomycotina</taxon>
        <taxon>Ustilaginomycetes</taxon>
        <taxon>Ustilaginales</taxon>
        <taxon>Ustilaginaceae</taxon>
        <taxon>Sporisorium</taxon>
    </lineage>
</organism>
<feature type="region of interest" description="Disordered" evidence="1">
    <location>
        <begin position="491"/>
        <end position="514"/>
    </location>
</feature>
<sequence length="1089" mass="115006">MFFDGIGIDLHFLHEGNIASPSDTAIFDAYQNAAQGLDNDGKRVAGAFLLNDHGRLLNKYSSPFTHPPQADGTYEHEHVVLETTHTCAHMNFVARIWRTPTVFGETLAHSSTEPDQVTMTVFRIGGPGQASEVLYQLRPVAFHPSQSSILIDAGVVDPLPQGDIRITVERPSRKQIITTIFRRQALFSSTAGFPGVPINQQGDFNLRTIIAGTEDEHQLQHYVTAYMARTNVEQAGPALPQAPAQASSIESPHASAIPSSSTSPTLSERSCNSENDAFQTLLSNAPAGIETDSSAAASPAPARAAAQAAASSSPSSTTNQRSPPLASRAWSALTRAASSIAPVRAPPSGAGNSPTMPNDSPPAKDGSPMDISTPSQLDVVESDQTVLNTTAEEAATNDESSHITAPLCNLMDEICGVLDVADKHMQQNPWADDFLARGSHIEQVDQSVQTDQLPQASQMVGVSYNDGANARMPEGTSAKIVQPLVLPSGSGTPAVTLSNDEAMPSGDANASSQSGRIATAVASLSINAGNSTDDVQMEDSERSQPGGNAQGNRGDAARQIDATTTGTSSGSPAVPAVVAQAAASAGKDSNPPTTQPDTTHDNEVQYVSCNTAAAPQGDTQATHGGAPGVPSSSESDIPLAHLRSTPPLQPDDSISVAGSMAVARRARSRMANASQAAGSVLVRRAGTSRVSASPAPSMRSARSTRSALAPGSTRVNQLLEYLMNLVANDKLKDDQRCLQLSEQRARDTSVYDEARKKYEHDMSTNDMHMQMTRAQLDLKHDTIRLLRSQYRADASEARFRSKTTEGSRIGSERRGRSRSRVTDRAHSVAGVAARMAGRMTAPPSVVSPSLIKRERIDLTRDEDDDVGTSRGAGASSSRLNSRAASIARSVMGDRSAGAGAARTTPIKIGNVNDLLRNPPVRAKRSTSTFEAARSRGATPAAERIADTRPAETGSKAINEWMATIHRSRAASRAATPALTATRPAIDAEMMPPPRTPLVPRGQVHTPIVIGDDDETAKQRRRSVSRAPSVASHVHRAAQRQPSVPASGTAVAPTQIDDDDSDSDDEEPLFLGRGRSASVATSRFSELIGP</sequence>
<evidence type="ECO:0000313" key="3">
    <source>
        <dbReference type="Proteomes" id="UP000239563"/>
    </source>
</evidence>
<feature type="compositionally biased region" description="Low complexity" evidence="1">
    <location>
        <begin position="688"/>
        <end position="709"/>
    </location>
</feature>
<protein>
    <submittedName>
        <fullName evidence="2">Uncharacterized protein</fullName>
    </submittedName>
</protein>
<proteinExistence type="predicted"/>
<evidence type="ECO:0000313" key="2">
    <source>
        <dbReference type="EMBL" id="SJX60484.1"/>
    </source>
</evidence>
<feature type="region of interest" description="Disordered" evidence="1">
    <location>
        <begin position="922"/>
        <end position="949"/>
    </location>
</feature>
<name>A0A2N8U5Y4_9BASI</name>
<dbReference type="Proteomes" id="UP000239563">
    <property type="component" value="Chromosome I"/>
</dbReference>
<feature type="compositionally biased region" description="Low complexity" evidence="1">
    <location>
        <begin position="293"/>
        <end position="324"/>
    </location>
</feature>
<reference evidence="2 3" key="1">
    <citation type="submission" date="2017-02" db="EMBL/GenBank/DDBJ databases">
        <authorList>
            <person name="Peterson S.W."/>
        </authorList>
    </citation>
    <scope>NUCLEOTIDE SEQUENCE [LARGE SCALE GENOMIC DNA]</scope>
    <source>
        <strain evidence="2 3">SRS1_H2-8</strain>
    </source>
</reference>
<dbReference type="EMBL" id="LT795054">
    <property type="protein sequence ID" value="SJX60484.1"/>
    <property type="molecule type" value="Genomic_DNA"/>
</dbReference>
<feature type="region of interest" description="Disordered" evidence="1">
    <location>
        <begin position="615"/>
        <end position="654"/>
    </location>
</feature>
<feature type="region of interest" description="Disordered" evidence="1">
    <location>
        <begin position="852"/>
        <end position="881"/>
    </location>
</feature>
<feature type="region of interest" description="Disordered" evidence="1">
    <location>
        <begin position="291"/>
        <end position="329"/>
    </location>
</feature>
<feature type="compositionally biased region" description="Acidic residues" evidence="1">
    <location>
        <begin position="1055"/>
        <end position="1067"/>
    </location>
</feature>
<evidence type="ECO:0000256" key="1">
    <source>
        <dbReference type="SAM" id="MobiDB-lite"/>
    </source>
</evidence>
<feature type="region of interest" description="Disordered" evidence="1">
    <location>
        <begin position="1010"/>
        <end position="1089"/>
    </location>
</feature>
<gene>
    <name evidence="2" type="ORF">SRS1_10104</name>
</gene>